<keyword evidence="2" id="KW-0285">Flavoprotein</keyword>
<evidence type="ECO:0000256" key="2">
    <source>
        <dbReference type="PIRSR" id="PIRSR000137-2"/>
    </source>
</evidence>
<dbReference type="InterPro" id="IPR036188">
    <property type="entry name" value="FAD/NAD-bd_sf"/>
</dbReference>
<gene>
    <name evidence="4" type="ORF">HII31_04625</name>
</gene>
<keyword evidence="5" id="KW-1185">Reference proteome</keyword>
<comment type="similarity">
    <text evidence="1">Belongs to the GMC oxidoreductase family.</text>
</comment>
<reference evidence="4" key="1">
    <citation type="submission" date="2020-04" db="EMBL/GenBank/DDBJ databases">
        <title>Draft genome resource of the tomato pathogen Pseudocercospora fuligena.</title>
        <authorList>
            <person name="Zaccaron A."/>
        </authorList>
    </citation>
    <scope>NUCLEOTIDE SEQUENCE</scope>
    <source>
        <strain evidence="4">PF001</strain>
    </source>
</reference>
<dbReference type="PROSITE" id="PS00624">
    <property type="entry name" value="GMC_OXRED_2"/>
    <property type="match status" value="1"/>
</dbReference>
<keyword evidence="2" id="KW-0274">FAD</keyword>
<comment type="cofactor">
    <cofactor evidence="2">
        <name>FAD</name>
        <dbReference type="ChEBI" id="CHEBI:57692"/>
    </cofactor>
</comment>
<dbReference type="Gene3D" id="3.50.50.60">
    <property type="entry name" value="FAD/NAD(P)-binding domain"/>
    <property type="match status" value="1"/>
</dbReference>
<dbReference type="GO" id="GO:0050660">
    <property type="term" value="F:flavin adenine dinucleotide binding"/>
    <property type="evidence" value="ECO:0007669"/>
    <property type="project" value="InterPro"/>
</dbReference>
<dbReference type="AlphaFoldDB" id="A0A8H6RN65"/>
<feature type="domain" description="Glucose-methanol-choline oxidoreductase N-terminal" evidence="3">
    <location>
        <begin position="281"/>
        <end position="295"/>
    </location>
</feature>
<comment type="caution">
    <text evidence="4">The sequence shown here is derived from an EMBL/GenBank/DDBJ whole genome shotgun (WGS) entry which is preliminary data.</text>
</comment>
<dbReference type="SUPFAM" id="SSF51905">
    <property type="entry name" value="FAD/NAD(P)-binding domain"/>
    <property type="match status" value="1"/>
</dbReference>
<dbReference type="PANTHER" id="PTHR11552:SF210">
    <property type="entry name" value="GLUCOSE-METHANOL-CHOLINE OXIDOREDUCTASE N-TERMINAL DOMAIN-CONTAINING PROTEIN-RELATED"/>
    <property type="match status" value="1"/>
</dbReference>
<protein>
    <submittedName>
        <fullName evidence="4">Dehydrogenase citC</fullName>
    </submittedName>
</protein>
<dbReference type="InterPro" id="IPR012132">
    <property type="entry name" value="GMC_OxRdtase"/>
</dbReference>
<dbReference type="Gene3D" id="3.30.560.10">
    <property type="entry name" value="Glucose Oxidase, domain 3"/>
    <property type="match status" value="1"/>
</dbReference>
<evidence type="ECO:0000313" key="4">
    <source>
        <dbReference type="EMBL" id="KAF7194104.1"/>
    </source>
</evidence>
<dbReference type="Proteomes" id="UP000660729">
    <property type="component" value="Unassembled WGS sequence"/>
</dbReference>
<dbReference type="OrthoDB" id="269227at2759"/>
<dbReference type="InterPro" id="IPR000172">
    <property type="entry name" value="GMC_OxRdtase_N"/>
</dbReference>
<dbReference type="Pfam" id="PF05199">
    <property type="entry name" value="GMC_oxred_C"/>
    <property type="match status" value="1"/>
</dbReference>
<evidence type="ECO:0000256" key="1">
    <source>
        <dbReference type="ARBA" id="ARBA00010790"/>
    </source>
</evidence>
<evidence type="ECO:0000313" key="5">
    <source>
        <dbReference type="Proteomes" id="UP000660729"/>
    </source>
</evidence>
<dbReference type="EMBL" id="JABCIY010000066">
    <property type="protein sequence ID" value="KAF7194104.1"/>
    <property type="molecule type" value="Genomic_DNA"/>
</dbReference>
<evidence type="ECO:0000259" key="3">
    <source>
        <dbReference type="PROSITE" id="PS00624"/>
    </source>
</evidence>
<dbReference type="PANTHER" id="PTHR11552">
    <property type="entry name" value="GLUCOSE-METHANOL-CHOLINE GMC OXIDOREDUCTASE"/>
    <property type="match status" value="1"/>
</dbReference>
<dbReference type="PIRSF" id="PIRSF000137">
    <property type="entry name" value="Alcohol_oxidase"/>
    <property type="match status" value="1"/>
</dbReference>
<name>A0A8H6RN65_9PEZI</name>
<dbReference type="InterPro" id="IPR007867">
    <property type="entry name" value="GMC_OxRtase_C"/>
</dbReference>
<dbReference type="SUPFAM" id="SSF54373">
    <property type="entry name" value="FAD-linked reductases, C-terminal domain"/>
    <property type="match status" value="1"/>
</dbReference>
<dbReference type="GO" id="GO:0016614">
    <property type="term" value="F:oxidoreductase activity, acting on CH-OH group of donors"/>
    <property type="evidence" value="ECO:0007669"/>
    <property type="project" value="InterPro"/>
</dbReference>
<accession>A0A8H6RN65</accession>
<feature type="binding site" evidence="2">
    <location>
        <position position="242"/>
    </location>
    <ligand>
        <name>FAD</name>
        <dbReference type="ChEBI" id="CHEBI:57692"/>
    </ligand>
</feature>
<sequence length="614" mass="66907">MPVSDIQEKSFDFIICGGGTAGLVLANRLTEVPDFSVLVVEAGSDRRGDPLVQIPGLFQQLYGKPEYDWDFKTTPQKGTLGAVHGWPRGKGLGGSSQINFMMYSHCSKMDLDSWRDVGNEGWGYDDLKPYMEKVEHMHLPNDETRKALSTEYIQPELRGKNGPVHTSFPSSAFNFIQESWVQTSKALGYPNATDPRTGSSLGLFNQLVTVDPRSSTRSYAATTYLAEAEGRSNLTVVTETMVRKILFDRSSGKPRASGVELEDGGTVLKVHAKKEVLLCAGAVQSPQILELSGVGQKEVLRKYGIDVVVDSRGVGENLQDHPLVVLSWEVNDGIPTGETFRDNPHVLGEVMKTYAETRGGPLAAAPTTTGFLSTTSFMPGTGIEALACSGPELPERQRDLLMKQLVDQSEATIQVACIPAGAVTLTRENNVSAYSHKVPGNYLSVGVGLMHAWSRGTIHIKSGDVNQQPEIDPRYLSHPIDLEIQAQALMHMSQKIITTSPLADFVKDASDGSGKLLMPGIMSFGTIEEARERVRERQLTMYHPIGTCAMMPQADGGVVDTELRMYGIDGLRIVDASVFPLRVQGNIMSLVYALAEKAAHLIKIDYAASTSIME</sequence>
<dbReference type="Pfam" id="PF00732">
    <property type="entry name" value="GMC_oxred_N"/>
    <property type="match status" value="1"/>
</dbReference>
<proteinExistence type="inferred from homology"/>
<organism evidence="4 5">
    <name type="scientific">Pseudocercospora fuligena</name>
    <dbReference type="NCBI Taxonomy" id="685502"/>
    <lineage>
        <taxon>Eukaryota</taxon>
        <taxon>Fungi</taxon>
        <taxon>Dikarya</taxon>
        <taxon>Ascomycota</taxon>
        <taxon>Pezizomycotina</taxon>
        <taxon>Dothideomycetes</taxon>
        <taxon>Dothideomycetidae</taxon>
        <taxon>Mycosphaerellales</taxon>
        <taxon>Mycosphaerellaceae</taxon>
        <taxon>Pseudocercospora</taxon>
    </lineage>
</organism>